<dbReference type="InterPro" id="IPR015424">
    <property type="entry name" value="PyrdxlP-dep_Trfase"/>
</dbReference>
<organism evidence="1">
    <name type="scientific">marine sediment metagenome</name>
    <dbReference type="NCBI Taxonomy" id="412755"/>
    <lineage>
        <taxon>unclassified sequences</taxon>
        <taxon>metagenomes</taxon>
        <taxon>ecological metagenomes</taxon>
    </lineage>
</organism>
<dbReference type="EMBL" id="BARV01025098">
    <property type="protein sequence ID" value="GAI40633.1"/>
    <property type="molecule type" value="Genomic_DNA"/>
</dbReference>
<dbReference type="Gene3D" id="3.90.1150.10">
    <property type="entry name" value="Aspartate Aminotransferase, domain 1"/>
    <property type="match status" value="1"/>
</dbReference>
<dbReference type="AlphaFoldDB" id="X1NAH7"/>
<sequence length="105" mass="11983">MNQFDFILGWRPSRKGQVLFHPALEAENIEARPVWKPMHMQPVFNPQISQISTDSEGKKKYPCRVVGGEMAEDLFERGLCLPSGTAMTNSDLDRVIDTILSCRFR</sequence>
<proteinExistence type="predicted"/>
<evidence type="ECO:0008006" key="2">
    <source>
        <dbReference type="Google" id="ProtNLM"/>
    </source>
</evidence>
<evidence type="ECO:0000313" key="1">
    <source>
        <dbReference type="EMBL" id="GAI40633.1"/>
    </source>
</evidence>
<dbReference type="SUPFAM" id="SSF53383">
    <property type="entry name" value="PLP-dependent transferases"/>
    <property type="match status" value="1"/>
</dbReference>
<reference evidence="1" key="1">
    <citation type="journal article" date="2014" name="Front. Microbiol.">
        <title>High frequency of phylogenetically diverse reductive dehalogenase-homologous genes in deep subseafloor sedimentary metagenomes.</title>
        <authorList>
            <person name="Kawai M."/>
            <person name="Futagami T."/>
            <person name="Toyoda A."/>
            <person name="Takaki Y."/>
            <person name="Nishi S."/>
            <person name="Hori S."/>
            <person name="Arai W."/>
            <person name="Tsubouchi T."/>
            <person name="Morono Y."/>
            <person name="Uchiyama I."/>
            <person name="Ito T."/>
            <person name="Fujiyama A."/>
            <person name="Inagaki F."/>
            <person name="Takami H."/>
        </authorList>
    </citation>
    <scope>NUCLEOTIDE SEQUENCE</scope>
    <source>
        <strain evidence="1">Expedition CK06-06</strain>
    </source>
</reference>
<name>X1NAH7_9ZZZZ</name>
<protein>
    <recommendedName>
        <fullName evidence="2">DegT/DnrJ/EryC1/StrS aminotransferase</fullName>
    </recommendedName>
</protein>
<dbReference type="InterPro" id="IPR000653">
    <property type="entry name" value="DegT/StrS_aminotransferase"/>
</dbReference>
<comment type="caution">
    <text evidence="1">The sequence shown here is derived from an EMBL/GenBank/DDBJ whole genome shotgun (WGS) entry which is preliminary data.</text>
</comment>
<dbReference type="InterPro" id="IPR015422">
    <property type="entry name" value="PyrdxlP-dep_Trfase_small"/>
</dbReference>
<accession>X1NAH7</accession>
<dbReference type="Pfam" id="PF01041">
    <property type="entry name" value="DegT_DnrJ_EryC1"/>
    <property type="match status" value="1"/>
</dbReference>
<gene>
    <name evidence="1" type="ORF">S06H3_40833</name>
</gene>